<accession>A0A4S2DGH8</accession>
<dbReference type="InterPro" id="IPR051790">
    <property type="entry name" value="Cytochrome_c-biogenesis_DsbD"/>
</dbReference>
<feature type="transmembrane region" description="Helical" evidence="6">
    <location>
        <begin position="42"/>
        <end position="68"/>
    </location>
</feature>
<dbReference type="AlphaFoldDB" id="A0A4S2DGH8"/>
<feature type="transmembrane region" description="Helical" evidence="6">
    <location>
        <begin position="199"/>
        <end position="220"/>
    </location>
</feature>
<dbReference type="GO" id="GO:0016020">
    <property type="term" value="C:membrane"/>
    <property type="evidence" value="ECO:0007669"/>
    <property type="project" value="UniProtKB-SubCell"/>
</dbReference>
<keyword evidence="5 6" id="KW-0472">Membrane</keyword>
<comment type="caution">
    <text evidence="8">The sequence shown here is derived from an EMBL/GenBank/DDBJ whole genome shotgun (WGS) entry which is preliminary data.</text>
</comment>
<dbReference type="OrthoDB" id="9809733at2"/>
<protein>
    <submittedName>
        <fullName evidence="8">Cytochrome c biogenesis protein CcdA</fullName>
    </submittedName>
</protein>
<organism evidence="8 9">
    <name type="scientific">Clostridium sartagoforme</name>
    <dbReference type="NCBI Taxonomy" id="84031"/>
    <lineage>
        <taxon>Bacteria</taxon>
        <taxon>Bacillati</taxon>
        <taxon>Bacillota</taxon>
        <taxon>Clostridia</taxon>
        <taxon>Eubacteriales</taxon>
        <taxon>Clostridiaceae</taxon>
        <taxon>Clostridium</taxon>
    </lineage>
</organism>
<feature type="transmembrane region" description="Helical" evidence="6">
    <location>
        <begin position="158"/>
        <end position="179"/>
    </location>
</feature>
<evidence type="ECO:0000256" key="3">
    <source>
        <dbReference type="ARBA" id="ARBA00022692"/>
    </source>
</evidence>
<evidence type="ECO:0000259" key="7">
    <source>
        <dbReference type="Pfam" id="PF02683"/>
    </source>
</evidence>
<evidence type="ECO:0000256" key="4">
    <source>
        <dbReference type="ARBA" id="ARBA00022989"/>
    </source>
</evidence>
<comment type="similarity">
    <text evidence="2">Belongs to the DsbD family.</text>
</comment>
<keyword evidence="4 6" id="KW-1133">Transmembrane helix</keyword>
<sequence length="226" mass="25044">MNYILLFLEGILTFISPCILPMVPIYVSYFMGKDSDNKKNRALINSLGFVLGFSIIFVLLGVGASALGLSLNKYIRELNIFSGIIMIFMGLNYLGILKINILQRTFKLKNKVDKNNVNLASSILFGMIFSIGWTPCVGPFLGSALMMATNSSHIMEGVLMLLTYSLGFGIPFILSALLIDSLKSTFNFIKRNYNIINKISGIILIIVGVMMMTGYLNMLLSMLSFV</sequence>
<dbReference type="PANTHER" id="PTHR31272:SF4">
    <property type="entry name" value="CYTOCHROME C-TYPE BIOGENESIS PROTEIN HI_1454-RELATED"/>
    <property type="match status" value="1"/>
</dbReference>
<feature type="transmembrane region" description="Helical" evidence="6">
    <location>
        <begin position="80"/>
        <end position="102"/>
    </location>
</feature>
<evidence type="ECO:0000256" key="2">
    <source>
        <dbReference type="ARBA" id="ARBA00006143"/>
    </source>
</evidence>
<dbReference type="RefSeq" id="WP_136007744.1">
    <property type="nucleotide sequence ID" value="NZ_SRYR01000009.1"/>
</dbReference>
<keyword evidence="9" id="KW-1185">Reference proteome</keyword>
<dbReference type="Pfam" id="PF02683">
    <property type="entry name" value="DsbD_TM"/>
    <property type="match status" value="1"/>
</dbReference>
<reference evidence="8 9" key="1">
    <citation type="submission" date="2019-04" db="EMBL/GenBank/DDBJ databases">
        <title>Microbes associate with the intestines of laboratory mice.</title>
        <authorList>
            <person name="Navarre W."/>
            <person name="Wong E."/>
            <person name="Huang K."/>
            <person name="Tropini C."/>
            <person name="Ng K."/>
            <person name="Yu B."/>
        </authorList>
    </citation>
    <scope>NUCLEOTIDE SEQUENCE [LARGE SCALE GENOMIC DNA]</scope>
    <source>
        <strain evidence="8 9">NM50_B9-20</strain>
    </source>
</reference>
<dbReference type="InterPro" id="IPR003834">
    <property type="entry name" value="Cyt_c_assmbl_TM_dom"/>
</dbReference>
<keyword evidence="3 6" id="KW-0812">Transmembrane</keyword>
<evidence type="ECO:0000313" key="9">
    <source>
        <dbReference type="Proteomes" id="UP000306888"/>
    </source>
</evidence>
<dbReference type="GO" id="GO:0017004">
    <property type="term" value="P:cytochrome complex assembly"/>
    <property type="evidence" value="ECO:0007669"/>
    <property type="project" value="InterPro"/>
</dbReference>
<proteinExistence type="inferred from homology"/>
<gene>
    <name evidence="8" type="ORF">E5347_13435</name>
</gene>
<dbReference type="Proteomes" id="UP000306888">
    <property type="component" value="Unassembled WGS sequence"/>
</dbReference>
<evidence type="ECO:0000256" key="5">
    <source>
        <dbReference type="ARBA" id="ARBA00023136"/>
    </source>
</evidence>
<feature type="domain" description="Cytochrome C biogenesis protein transmembrane" evidence="7">
    <location>
        <begin position="5"/>
        <end position="213"/>
    </location>
</feature>
<comment type="subcellular location">
    <subcellularLocation>
        <location evidence="1">Membrane</location>
        <topology evidence="1">Multi-pass membrane protein</topology>
    </subcellularLocation>
</comment>
<evidence type="ECO:0000313" key="8">
    <source>
        <dbReference type="EMBL" id="TGY41168.1"/>
    </source>
</evidence>
<dbReference type="PANTHER" id="PTHR31272">
    <property type="entry name" value="CYTOCHROME C-TYPE BIOGENESIS PROTEIN HI_1454-RELATED"/>
    <property type="match status" value="1"/>
</dbReference>
<feature type="transmembrane region" description="Helical" evidence="6">
    <location>
        <begin position="123"/>
        <end position="146"/>
    </location>
</feature>
<feature type="transmembrane region" description="Helical" evidence="6">
    <location>
        <begin position="6"/>
        <end position="30"/>
    </location>
</feature>
<evidence type="ECO:0000256" key="6">
    <source>
        <dbReference type="SAM" id="Phobius"/>
    </source>
</evidence>
<evidence type="ECO:0000256" key="1">
    <source>
        <dbReference type="ARBA" id="ARBA00004141"/>
    </source>
</evidence>
<name>A0A4S2DGH8_9CLOT</name>
<dbReference type="EMBL" id="SRYR01000009">
    <property type="protein sequence ID" value="TGY41168.1"/>
    <property type="molecule type" value="Genomic_DNA"/>
</dbReference>